<dbReference type="Proteomes" id="UP000006548">
    <property type="component" value="Chromosome 1"/>
</dbReference>
<dbReference type="ExpressionAtlas" id="A0A1P8AWB4">
    <property type="expression patterns" value="baseline and differential"/>
</dbReference>
<dbReference type="GO" id="GO:0016787">
    <property type="term" value="F:hydrolase activity"/>
    <property type="evidence" value="ECO:0007669"/>
    <property type="project" value="UniProtKB-KW"/>
</dbReference>
<name>A0A1P8AWB4_ARATH</name>
<evidence type="ECO:0000313" key="3">
    <source>
        <dbReference type="Proteomes" id="UP000006548"/>
    </source>
</evidence>
<organism evidence="2 3">
    <name type="scientific">Arabidopsis thaliana</name>
    <name type="common">Mouse-ear cress</name>
    <dbReference type="NCBI Taxonomy" id="3702"/>
    <lineage>
        <taxon>Eukaryota</taxon>
        <taxon>Viridiplantae</taxon>
        <taxon>Streptophyta</taxon>
        <taxon>Embryophyta</taxon>
        <taxon>Tracheophyta</taxon>
        <taxon>Spermatophyta</taxon>
        <taxon>Magnoliopsida</taxon>
        <taxon>eudicotyledons</taxon>
        <taxon>Gunneridae</taxon>
        <taxon>Pentapetalae</taxon>
        <taxon>rosids</taxon>
        <taxon>malvids</taxon>
        <taxon>Brassicales</taxon>
        <taxon>Brassicaceae</taxon>
        <taxon>Camelineae</taxon>
        <taxon>Arabidopsis</taxon>
    </lineage>
</organism>
<sequence>MIAERRKGLAEVGERSVPDAGFVEVGNSGTG</sequence>
<dbReference type="GeneID" id="844318"/>
<evidence type="ECO:0000313" key="1">
    <source>
        <dbReference type="Araport" id="AT1G79790"/>
    </source>
</evidence>
<accession>A0A1P8AWB4</accession>
<dbReference type="EMBL" id="CP002684">
    <property type="protein sequence ID" value="ANM60961.1"/>
    <property type="molecule type" value="Genomic_DNA"/>
</dbReference>
<proteinExistence type="predicted"/>
<dbReference type="RefSeq" id="NP_001323208.1">
    <property type="nucleotide sequence ID" value="NM_001334922.1"/>
</dbReference>
<evidence type="ECO:0000313" key="4">
    <source>
        <dbReference type="TAIR" id="AT1G79790"/>
    </source>
</evidence>
<dbReference type="TAIR" id="AT1G79790">
    <property type="gene designation" value="FHY1"/>
</dbReference>
<gene>
    <name evidence="2 4" type="primary">FHY1</name>
    <name evidence="2" type="synonym">AtcpFHy1</name>
    <name evidence="1 2" type="ordered locus">At1g79790</name>
    <name evidence="2" type="ORF">F20B17.21</name>
    <name evidence="2" type="ORF">F20B17_21</name>
</gene>
<reference evidence="2 3" key="1">
    <citation type="journal article" date="2000" name="Nature">
        <title>Sequence and analysis of chromosome 1 of the plant Arabidopsis thaliana.</title>
        <authorList>
            <person name="Theologis A."/>
            <person name="Ecker J.R."/>
            <person name="Palm C.J."/>
            <person name="Federspiel N.A."/>
            <person name="Kaul S."/>
            <person name="White O."/>
            <person name="Alonso J."/>
            <person name="Altafi H."/>
            <person name="Araujo R."/>
            <person name="Bowman C.L."/>
            <person name="Brooks S.Y."/>
            <person name="Buehler E."/>
            <person name="Chan A."/>
            <person name="Chao Q."/>
            <person name="Chen H."/>
            <person name="Cheuk R.F."/>
            <person name="Chin C.W."/>
            <person name="Chung M.K."/>
            <person name="Conn L."/>
            <person name="Conway A.B."/>
            <person name="Conway A.R."/>
            <person name="Creasy T.H."/>
            <person name="Dewar K."/>
            <person name="Dunn P."/>
            <person name="Etgu P."/>
            <person name="Feldblyum T.V."/>
            <person name="Feng J."/>
            <person name="Fong B."/>
            <person name="Fujii C.Y."/>
            <person name="Gill J.E."/>
            <person name="Goldsmith A.D."/>
            <person name="Haas B."/>
            <person name="Hansen N.F."/>
            <person name="Hughes B."/>
            <person name="Huizar L."/>
            <person name="Hunter J.L."/>
            <person name="Jenkins J."/>
            <person name="Johnson-Hopson C."/>
            <person name="Khan S."/>
            <person name="Khaykin E."/>
            <person name="Kim C.J."/>
            <person name="Koo H.L."/>
            <person name="Kremenetskaia I."/>
            <person name="Kurtz D.B."/>
            <person name="Kwan A."/>
            <person name="Lam B."/>
            <person name="Langin-Hooper S."/>
            <person name="Lee A."/>
            <person name="Lee J.M."/>
            <person name="Lenz C.A."/>
            <person name="Li J.H."/>
            <person name="Li Y."/>
            <person name="Lin X."/>
            <person name="Liu S.X."/>
            <person name="Liu Z.A."/>
            <person name="Luros J.S."/>
            <person name="Maiti R."/>
            <person name="Marziali A."/>
            <person name="Militscher J."/>
            <person name="Miranda M."/>
            <person name="Nguyen M."/>
            <person name="Nierman W.C."/>
            <person name="Osborne B.I."/>
            <person name="Pai G."/>
            <person name="Peterson J."/>
            <person name="Pham P.K."/>
            <person name="Rizzo M."/>
            <person name="Rooney T."/>
            <person name="Rowley D."/>
            <person name="Sakano H."/>
            <person name="Salzberg S.L."/>
            <person name="Schwartz J.R."/>
            <person name="Shinn P."/>
            <person name="Southwick A.M."/>
            <person name="Sun H."/>
            <person name="Tallon L.J."/>
            <person name="Tambunga G."/>
            <person name="Toriumi M.J."/>
            <person name="Town C.D."/>
            <person name="Utterback T."/>
            <person name="Van Aken S."/>
            <person name="Vaysberg M."/>
            <person name="Vysotskaia V.S."/>
            <person name="Walker M."/>
            <person name="Wu D."/>
            <person name="Yu G."/>
            <person name="Fraser C.M."/>
            <person name="Venter J.C."/>
            <person name="Davis R.W."/>
        </authorList>
    </citation>
    <scope>NUCLEOTIDE SEQUENCE [LARGE SCALE GENOMIC DNA]</scope>
    <source>
        <strain evidence="3">cv. Columbia</strain>
    </source>
</reference>
<dbReference type="Araport" id="AT1G79790"/>
<evidence type="ECO:0000313" key="2">
    <source>
        <dbReference type="EMBL" id="ANM60961.1"/>
    </source>
</evidence>
<reference evidence="3" key="2">
    <citation type="journal article" date="2017" name="Plant J.">
        <title>Araport11: a complete reannotation of the Arabidopsis thaliana reference genome.</title>
        <authorList>
            <person name="Cheng C.Y."/>
            <person name="Krishnakumar V."/>
            <person name="Chan A.P."/>
            <person name="Thibaud-Nissen F."/>
            <person name="Schobel S."/>
            <person name="Town C.D."/>
        </authorList>
    </citation>
    <scope>GENOME REANNOTATION</scope>
    <source>
        <strain evidence="3">cv. Columbia</strain>
    </source>
</reference>
<keyword evidence="3" id="KW-1185">Reference proteome</keyword>
<protein>
    <submittedName>
        <fullName evidence="2">Haloacid dehalogenase-like hydrolase (HAD) superfamily protein</fullName>
    </submittedName>
</protein>
<dbReference type="AlphaFoldDB" id="A0A1P8AWB4"/>